<dbReference type="InterPro" id="IPR022002">
    <property type="entry name" value="ChsH2_Znr"/>
</dbReference>
<dbReference type="Pfam" id="PF01796">
    <property type="entry name" value="OB_ChsH2_C"/>
    <property type="match status" value="1"/>
</dbReference>
<sequence>MTAPDPTTRFVDPSLLTDTAEGPALLGSRCSDCGAHTFPRQGGCPRCTGADMEDVPLSRTGTLWSFTTQGFRPKPPYTGTEAHEPYAVGYVELPGQLLVESRLTEADPDRLEIGMPVELALVPFRDDADGPVHTFAFVRSTP</sequence>
<dbReference type="PANTHER" id="PTHR34075">
    <property type="entry name" value="BLR3430 PROTEIN"/>
    <property type="match status" value="1"/>
</dbReference>
<accession>A0A7Y9DU91</accession>
<protein>
    <submittedName>
        <fullName evidence="3">Putative OB-fold protein</fullName>
    </submittedName>
</protein>
<dbReference type="PANTHER" id="PTHR34075:SF5">
    <property type="entry name" value="BLR3430 PROTEIN"/>
    <property type="match status" value="1"/>
</dbReference>
<evidence type="ECO:0000313" key="4">
    <source>
        <dbReference type="Proteomes" id="UP000535890"/>
    </source>
</evidence>
<feature type="domain" description="ChsH2 rubredoxin-like zinc ribbon" evidence="2">
    <location>
        <begin position="24"/>
        <end position="53"/>
    </location>
</feature>
<name>A0A7Y9DU91_9PSEU</name>
<dbReference type="AlphaFoldDB" id="A0A7Y9DU91"/>
<dbReference type="RefSeq" id="WP_179793447.1">
    <property type="nucleotide sequence ID" value="NZ_BAABHP010000017.1"/>
</dbReference>
<dbReference type="Pfam" id="PF12172">
    <property type="entry name" value="zf-ChsH2"/>
    <property type="match status" value="1"/>
</dbReference>
<organism evidence="3 4">
    <name type="scientific">Actinomycetospora corticicola</name>
    <dbReference type="NCBI Taxonomy" id="663602"/>
    <lineage>
        <taxon>Bacteria</taxon>
        <taxon>Bacillati</taxon>
        <taxon>Actinomycetota</taxon>
        <taxon>Actinomycetes</taxon>
        <taxon>Pseudonocardiales</taxon>
        <taxon>Pseudonocardiaceae</taxon>
        <taxon>Actinomycetospora</taxon>
    </lineage>
</organism>
<feature type="domain" description="ChsH2 C-terminal OB-fold" evidence="1">
    <location>
        <begin position="55"/>
        <end position="120"/>
    </location>
</feature>
<comment type="caution">
    <text evidence="3">The sequence shown here is derived from an EMBL/GenBank/DDBJ whole genome shotgun (WGS) entry which is preliminary data.</text>
</comment>
<proteinExistence type="predicted"/>
<reference evidence="3 4" key="1">
    <citation type="submission" date="2020-07" db="EMBL/GenBank/DDBJ databases">
        <title>Sequencing the genomes of 1000 actinobacteria strains.</title>
        <authorList>
            <person name="Klenk H.-P."/>
        </authorList>
    </citation>
    <scope>NUCLEOTIDE SEQUENCE [LARGE SCALE GENOMIC DNA]</scope>
    <source>
        <strain evidence="3 4">DSM 45772</strain>
    </source>
</reference>
<dbReference type="InterPro" id="IPR052513">
    <property type="entry name" value="Thioester_dehydratase-like"/>
</dbReference>
<dbReference type="Gene3D" id="6.10.30.10">
    <property type="match status" value="1"/>
</dbReference>
<gene>
    <name evidence="3" type="ORF">BJ983_001743</name>
</gene>
<evidence type="ECO:0000259" key="1">
    <source>
        <dbReference type="Pfam" id="PF01796"/>
    </source>
</evidence>
<dbReference type="InterPro" id="IPR002878">
    <property type="entry name" value="ChsH2_C"/>
</dbReference>
<dbReference type="Proteomes" id="UP000535890">
    <property type="component" value="Unassembled WGS sequence"/>
</dbReference>
<evidence type="ECO:0000313" key="3">
    <source>
        <dbReference type="EMBL" id="NYD35641.1"/>
    </source>
</evidence>
<keyword evidence="4" id="KW-1185">Reference proteome</keyword>
<dbReference type="InterPro" id="IPR012340">
    <property type="entry name" value="NA-bd_OB-fold"/>
</dbReference>
<dbReference type="SUPFAM" id="SSF50249">
    <property type="entry name" value="Nucleic acid-binding proteins"/>
    <property type="match status" value="1"/>
</dbReference>
<evidence type="ECO:0000259" key="2">
    <source>
        <dbReference type="Pfam" id="PF12172"/>
    </source>
</evidence>
<dbReference type="EMBL" id="JACCBN010000001">
    <property type="protein sequence ID" value="NYD35641.1"/>
    <property type="molecule type" value="Genomic_DNA"/>
</dbReference>